<name>A0A7I9VHI4_9BACT</name>
<dbReference type="Proteomes" id="UP000503640">
    <property type="component" value="Unassembled WGS sequence"/>
</dbReference>
<dbReference type="RefSeq" id="WP_176062848.1">
    <property type="nucleotide sequence ID" value="NZ_BJTG01000002.1"/>
</dbReference>
<proteinExistence type="predicted"/>
<gene>
    <name evidence="2" type="ORF">AMYX_06030</name>
</gene>
<protein>
    <recommendedName>
        <fullName evidence="4">Polysaccharide deacetylase</fullName>
    </recommendedName>
</protein>
<reference evidence="3" key="1">
    <citation type="journal article" date="2020" name="Appl. Environ. Microbiol.">
        <title>Diazotrophic Anaeromyxobacter Isolates from Soils.</title>
        <authorList>
            <person name="Masuda Y."/>
            <person name="Yamanaka H."/>
            <person name="Xu Z.X."/>
            <person name="Shiratori Y."/>
            <person name="Aono T."/>
            <person name="Amachi S."/>
            <person name="Senoo K."/>
            <person name="Itoh H."/>
        </authorList>
    </citation>
    <scope>NUCLEOTIDE SEQUENCE [LARGE SCALE GENOMIC DNA]</scope>
    <source>
        <strain evidence="3">R267</strain>
    </source>
</reference>
<keyword evidence="3" id="KW-1185">Reference proteome</keyword>
<evidence type="ECO:0000313" key="3">
    <source>
        <dbReference type="Proteomes" id="UP000503640"/>
    </source>
</evidence>
<evidence type="ECO:0000313" key="2">
    <source>
        <dbReference type="EMBL" id="GEJ55862.1"/>
    </source>
</evidence>
<keyword evidence="1" id="KW-0732">Signal</keyword>
<accession>A0A7I9VHI4</accession>
<feature type="chain" id="PRO_5029507213" description="Polysaccharide deacetylase" evidence="1">
    <location>
        <begin position="16"/>
        <end position="614"/>
    </location>
</feature>
<feature type="signal peptide" evidence="1">
    <location>
        <begin position="1"/>
        <end position="15"/>
    </location>
</feature>
<comment type="caution">
    <text evidence="2">The sequence shown here is derived from an EMBL/GenBank/DDBJ whole genome shotgun (WGS) entry which is preliminary data.</text>
</comment>
<evidence type="ECO:0000256" key="1">
    <source>
        <dbReference type="SAM" id="SignalP"/>
    </source>
</evidence>
<sequence length="614" mass="63907">MLLAPLAALQLAALAAAPPAALHLGGAPVRARLEVVATPAAPSPAFTWRSEGAERVGVAEDARLRATVRVAPAGPGAFELRLTVAWRVAAEVEREAVRLVLPGPARALGRDLELAPLRGPLRVDRGTPIAALTPALALVGGPGLAAARYTPAGRELEVDLVLDDAGAHPFAVYPSCLPSLPGLAEGAPIDFGRLEHKTFLGRTHRRAGETVEARATLFALAPGAPAHPLVPERWPSGAQAAVVFTDHADRTDPAALRAVLYGSSAAPGPVPVRGGFIGHGVRLTKSFFVRARRGGLETDPEARALAEALRAAGSEVASHSITGGPDDRAAVQGGLAALRALGVVTWIDHEPYTNCEAISSEGWRADGRYGIRDLLAGAGFRWVWEAGDLGGFRRAEVVDLFSARPPREPAPPIYPLPVDPRLWVFESSMFYAPPAELGAALSDAALDRLEARRGLFVAHTYLSASARTTTRPEHLARLAVRPGPGGALVIDPALDAALGRLGARARAGRLASLTWAEAGDRLRALGDLHVAYLPDGAARVENRGQGPLLGLTLAAPAEVELAVEGAEVIGRSVGPGRARVWLDLAPGASATVRARRGGAPAPFLPVDAGARLTP</sequence>
<organism evidence="2 3">
    <name type="scientific">Anaeromyxobacter diazotrophicus</name>
    <dbReference type="NCBI Taxonomy" id="2590199"/>
    <lineage>
        <taxon>Bacteria</taxon>
        <taxon>Pseudomonadati</taxon>
        <taxon>Myxococcota</taxon>
        <taxon>Myxococcia</taxon>
        <taxon>Myxococcales</taxon>
        <taxon>Cystobacterineae</taxon>
        <taxon>Anaeromyxobacteraceae</taxon>
        <taxon>Anaeromyxobacter</taxon>
    </lineage>
</organism>
<dbReference type="EMBL" id="BJTG01000002">
    <property type="protein sequence ID" value="GEJ55862.1"/>
    <property type="molecule type" value="Genomic_DNA"/>
</dbReference>
<dbReference type="AlphaFoldDB" id="A0A7I9VHI4"/>
<evidence type="ECO:0008006" key="4">
    <source>
        <dbReference type="Google" id="ProtNLM"/>
    </source>
</evidence>